<organism evidence="1 2">
    <name type="scientific">Hanseniaspora guilliermondii</name>
    <dbReference type="NCBI Taxonomy" id="56406"/>
    <lineage>
        <taxon>Eukaryota</taxon>
        <taxon>Fungi</taxon>
        <taxon>Dikarya</taxon>
        <taxon>Ascomycota</taxon>
        <taxon>Saccharomycotina</taxon>
        <taxon>Saccharomycetes</taxon>
        <taxon>Saccharomycodales</taxon>
        <taxon>Saccharomycodaceae</taxon>
        <taxon>Hanseniaspora</taxon>
    </lineage>
</organism>
<dbReference type="Pfam" id="PF07543">
    <property type="entry name" value="PGA2"/>
    <property type="match status" value="1"/>
</dbReference>
<gene>
    <name evidence="1" type="ORF">HGUI_02373</name>
</gene>
<dbReference type="OrthoDB" id="3972714at2759"/>
<dbReference type="VEuPathDB" id="FungiDB:HGUI_02373"/>
<dbReference type="InterPro" id="IPR011431">
    <property type="entry name" value="Trafficking_Pga2"/>
</dbReference>
<reference evidence="2" key="1">
    <citation type="submission" date="2016-11" db="EMBL/GenBank/DDBJ databases">
        <authorList>
            <person name="Guldener U."/>
        </authorList>
    </citation>
    <scope>NUCLEOTIDE SEQUENCE [LARGE SCALE GENOMIC DNA]</scope>
</reference>
<dbReference type="AlphaFoldDB" id="A0A1L0CMU8"/>
<protein>
    <submittedName>
        <fullName evidence="1">Uncharacterized protein</fullName>
    </submittedName>
</protein>
<evidence type="ECO:0000313" key="2">
    <source>
        <dbReference type="Proteomes" id="UP000183365"/>
    </source>
</evidence>
<keyword evidence="2" id="KW-1185">Reference proteome</keyword>
<sequence length="191" mass="22903">MSILQNIKDSVVELRGVVNHHYQDKDKAYANQASIFKINYNFWLYIYQFFWTKEISSYDQLINSIKSDPEINSMNWRRIFTIILIVCTYSLLRSRLLMNYQKNKVKQMVDSNKEEVWKKLNHNKERGVSEWDGDYNAEVEEKDDTSFSFGKKSKAKYKKNVELLQKQYEQIQQQQMAQDDDLDDIIDLLED</sequence>
<dbReference type="PANTHER" id="PTHR28199">
    <property type="entry name" value="PROCESSING OF GAS1 AND ALP PROTEIN 2"/>
    <property type="match status" value="1"/>
</dbReference>
<dbReference type="PANTHER" id="PTHR28199:SF1">
    <property type="entry name" value="PROCESSING OF GAS1 AND ALP PROTEIN 2"/>
    <property type="match status" value="1"/>
</dbReference>
<dbReference type="EMBL" id="FQNF01000041">
    <property type="protein sequence ID" value="SGZ40173.1"/>
    <property type="molecule type" value="Genomic_DNA"/>
</dbReference>
<dbReference type="GO" id="GO:0015031">
    <property type="term" value="P:protein transport"/>
    <property type="evidence" value="ECO:0007669"/>
    <property type="project" value="TreeGrafter"/>
</dbReference>
<accession>A0A1L0CMU8</accession>
<dbReference type="Proteomes" id="UP000183365">
    <property type="component" value="Unassembled WGS sequence"/>
</dbReference>
<proteinExistence type="predicted"/>
<evidence type="ECO:0000313" key="1">
    <source>
        <dbReference type="EMBL" id="SGZ40173.1"/>
    </source>
</evidence>
<name>A0A1L0CMU8_9ASCO</name>